<dbReference type="InterPro" id="IPR017039">
    <property type="entry name" value="Virul_fac_BrkB"/>
</dbReference>
<feature type="compositionally biased region" description="Basic and acidic residues" evidence="6">
    <location>
        <begin position="340"/>
        <end position="370"/>
    </location>
</feature>
<feature type="compositionally biased region" description="Basic and acidic residues" evidence="6">
    <location>
        <begin position="320"/>
        <end position="329"/>
    </location>
</feature>
<dbReference type="EMBL" id="CP041694">
    <property type="protein sequence ID" value="QDP75239.1"/>
    <property type="molecule type" value="Genomic_DNA"/>
</dbReference>
<evidence type="ECO:0000256" key="6">
    <source>
        <dbReference type="SAM" id="MobiDB-lite"/>
    </source>
</evidence>
<feature type="transmembrane region" description="Helical" evidence="7">
    <location>
        <begin position="127"/>
        <end position="147"/>
    </location>
</feature>
<keyword evidence="3 7" id="KW-0812">Transmembrane</keyword>
<evidence type="ECO:0000256" key="2">
    <source>
        <dbReference type="ARBA" id="ARBA00022475"/>
    </source>
</evidence>
<dbReference type="PANTHER" id="PTHR30213:SF1">
    <property type="entry name" value="INNER MEMBRANE PROTEIN YHJD"/>
    <property type="match status" value="1"/>
</dbReference>
<dbReference type="PANTHER" id="PTHR30213">
    <property type="entry name" value="INNER MEMBRANE PROTEIN YHJD"/>
    <property type="match status" value="1"/>
</dbReference>
<dbReference type="Proteomes" id="UP000319068">
    <property type="component" value="Chromosome"/>
</dbReference>
<keyword evidence="2" id="KW-1003">Cell membrane</keyword>
<feature type="transmembrane region" description="Helical" evidence="7">
    <location>
        <begin position="278"/>
        <end position="303"/>
    </location>
</feature>
<evidence type="ECO:0000256" key="3">
    <source>
        <dbReference type="ARBA" id="ARBA00022692"/>
    </source>
</evidence>
<evidence type="ECO:0000256" key="1">
    <source>
        <dbReference type="ARBA" id="ARBA00004651"/>
    </source>
</evidence>
<evidence type="ECO:0000256" key="7">
    <source>
        <dbReference type="SAM" id="Phobius"/>
    </source>
</evidence>
<keyword evidence="4 7" id="KW-1133">Transmembrane helix</keyword>
<feature type="region of interest" description="Disordered" evidence="6">
    <location>
        <begin position="314"/>
        <end position="394"/>
    </location>
</feature>
<keyword evidence="5 7" id="KW-0472">Membrane</keyword>
<proteinExistence type="predicted"/>
<evidence type="ECO:0000256" key="4">
    <source>
        <dbReference type="ARBA" id="ARBA00022989"/>
    </source>
</evidence>
<keyword evidence="9" id="KW-1185">Reference proteome</keyword>
<comment type="subcellular location">
    <subcellularLocation>
        <location evidence="1">Cell membrane</location>
        <topology evidence="1">Multi-pass membrane protein</topology>
    </subcellularLocation>
</comment>
<feature type="transmembrane region" description="Helical" evidence="7">
    <location>
        <begin position="173"/>
        <end position="194"/>
    </location>
</feature>
<sequence length="407" mass="43730">MPRERPPRRVRGVTSPRPAAPRVVTRTRARVDALVERWKDSRPGRATYRYLYARGALLCGGIAYSALFSLFAALTIGYTVFMRVLGGREELMDVVFGEINELVPGLIALDGEPGEIRPDQLLLDSGLSVTSVVAGVVLLFSVVSFMYHLRGAVRTMFGVSDVGQSPVLARARALLGFFLLALFLLVSAVAGIAVTSLGNQILEAIGLSGGPAVLVTGAGLVVSVLLDALVVVVVVRLLAGVRVRRRDLLVGSLTAAVGFGVLRYLGSSFVESSATRNALLASFAVLVTLLLLVNFTARILLAVCAWMANPPRPPDPVPDGARHARDGRPELPVLDGDTPADGRHLRAPRHAVENRRDDVEDRRDAVEGTRDAVVPSTEEHLRAGHGSHRPWSPLVRGIRRGRLPRGT</sequence>
<accession>A0ABX5XBZ9</accession>
<feature type="transmembrane region" description="Helical" evidence="7">
    <location>
        <begin position="248"/>
        <end position="266"/>
    </location>
</feature>
<organism evidence="8 9">
    <name type="scientific">Cellulosimicrobium cellulans</name>
    <name type="common">Arthrobacter luteus</name>
    <dbReference type="NCBI Taxonomy" id="1710"/>
    <lineage>
        <taxon>Bacteria</taxon>
        <taxon>Bacillati</taxon>
        <taxon>Actinomycetota</taxon>
        <taxon>Actinomycetes</taxon>
        <taxon>Micrococcales</taxon>
        <taxon>Promicromonosporaceae</taxon>
        <taxon>Cellulosimicrobium</taxon>
    </lineage>
</organism>
<evidence type="ECO:0000313" key="9">
    <source>
        <dbReference type="Proteomes" id="UP000319068"/>
    </source>
</evidence>
<evidence type="ECO:0000256" key="5">
    <source>
        <dbReference type="ARBA" id="ARBA00023136"/>
    </source>
</evidence>
<gene>
    <name evidence="8" type="ORF">FOG94_08805</name>
</gene>
<reference evidence="8 9" key="1">
    <citation type="submission" date="2019-07" db="EMBL/GenBank/DDBJ databases">
        <title>Complete Genome Sequence and Methylome Analysis of Arthrobacter luteus NEB113.</title>
        <authorList>
            <person name="Fomenkov A."/>
            <person name="Anton B.P."/>
            <person name="Vincze T."/>
            <person name="Roberts R.J."/>
        </authorList>
    </citation>
    <scope>NUCLEOTIDE SEQUENCE [LARGE SCALE GENOMIC DNA]</scope>
    <source>
        <strain evidence="8 9">NEB113</strain>
    </source>
</reference>
<name>A0ABX5XBZ9_CELCE</name>
<feature type="transmembrane region" description="Helical" evidence="7">
    <location>
        <begin position="214"/>
        <end position="239"/>
    </location>
</feature>
<feature type="transmembrane region" description="Helical" evidence="7">
    <location>
        <begin position="55"/>
        <end position="81"/>
    </location>
</feature>
<dbReference type="Pfam" id="PF03631">
    <property type="entry name" value="Virul_fac_BrkB"/>
    <property type="match status" value="1"/>
</dbReference>
<evidence type="ECO:0000313" key="8">
    <source>
        <dbReference type="EMBL" id="QDP75239.1"/>
    </source>
</evidence>
<protein>
    <submittedName>
        <fullName evidence="8">YihY/virulence factor BrkB family protein</fullName>
    </submittedName>
</protein>